<evidence type="ECO:0000313" key="1">
    <source>
        <dbReference type="EMBL" id="RPB03013.1"/>
    </source>
</evidence>
<sequence>MDYPEPGKFGYGGRVTSQQWQSLLCGTSAANSIPPMLEIPSPDFSSTAATTYDIDSFIAKAKCLSIARKGLRVQFSPSCLKNICTDVHLYSKIEEKLLSGKRHIHQVPLHHIPHFYLGHLASSLHLPLYVFLPELWSSNLNKNSYVSNHHLQQWMDIGFIPAILQHYPSDIVQHLPVSFNSASMNVFARGRELGIQGGRFESGKRQELHYFLSGRYLKNV</sequence>
<organism evidence="1 2">
    <name type="scientific">Choiromyces venosus 120613-1</name>
    <dbReference type="NCBI Taxonomy" id="1336337"/>
    <lineage>
        <taxon>Eukaryota</taxon>
        <taxon>Fungi</taxon>
        <taxon>Dikarya</taxon>
        <taxon>Ascomycota</taxon>
        <taxon>Pezizomycotina</taxon>
        <taxon>Pezizomycetes</taxon>
        <taxon>Pezizales</taxon>
        <taxon>Tuberaceae</taxon>
        <taxon>Choiromyces</taxon>
    </lineage>
</organism>
<dbReference type="STRING" id="1336337.A0A3N4JXC8"/>
<keyword evidence="2" id="KW-1185">Reference proteome</keyword>
<reference evidence="1 2" key="1">
    <citation type="journal article" date="2018" name="Nat. Ecol. Evol.">
        <title>Pezizomycetes genomes reveal the molecular basis of ectomycorrhizal truffle lifestyle.</title>
        <authorList>
            <person name="Murat C."/>
            <person name="Payen T."/>
            <person name="Noel B."/>
            <person name="Kuo A."/>
            <person name="Morin E."/>
            <person name="Chen J."/>
            <person name="Kohler A."/>
            <person name="Krizsan K."/>
            <person name="Balestrini R."/>
            <person name="Da Silva C."/>
            <person name="Montanini B."/>
            <person name="Hainaut M."/>
            <person name="Levati E."/>
            <person name="Barry K.W."/>
            <person name="Belfiori B."/>
            <person name="Cichocki N."/>
            <person name="Clum A."/>
            <person name="Dockter R.B."/>
            <person name="Fauchery L."/>
            <person name="Guy J."/>
            <person name="Iotti M."/>
            <person name="Le Tacon F."/>
            <person name="Lindquist E.A."/>
            <person name="Lipzen A."/>
            <person name="Malagnac F."/>
            <person name="Mello A."/>
            <person name="Molinier V."/>
            <person name="Miyauchi S."/>
            <person name="Poulain J."/>
            <person name="Riccioni C."/>
            <person name="Rubini A."/>
            <person name="Sitrit Y."/>
            <person name="Splivallo R."/>
            <person name="Traeger S."/>
            <person name="Wang M."/>
            <person name="Zifcakova L."/>
            <person name="Wipf D."/>
            <person name="Zambonelli A."/>
            <person name="Paolocci F."/>
            <person name="Nowrousian M."/>
            <person name="Ottonello S."/>
            <person name="Baldrian P."/>
            <person name="Spatafora J.W."/>
            <person name="Henrissat B."/>
            <person name="Nagy L.G."/>
            <person name="Aury J.M."/>
            <person name="Wincker P."/>
            <person name="Grigoriev I.V."/>
            <person name="Bonfante P."/>
            <person name="Martin F.M."/>
        </authorList>
    </citation>
    <scope>NUCLEOTIDE SEQUENCE [LARGE SCALE GENOMIC DNA]</scope>
    <source>
        <strain evidence="1 2">120613-1</strain>
    </source>
</reference>
<gene>
    <name evidence="1" type="ORF">L873DRAFT_1761292</name>
</gene>
<accession>A0A3N4JXC8</accession>
<proteinExistence type="predicted"/>
<dbReference type="Proteomes" id="UP000276215">
    <property type="component" value="Unassembled WGS sequence"/>
</dbReference>
<dbReference type="AlphaFoldDB" id="A0A3N4JXC8"/>
<dbReference type="EMBL" id="ML120364">
    <property type="protein sequence ID" value="RPB03013.1"/>
    <property type="molecule type" value="Genomic_DNA"/>
</dbReference>
<name>A0A3N4JXC8_9PEZI</name>
<protein>
    <submittedName>
        <fullName evidence="1">Uncharacterized protein</fullName>
    </submittedName>
</protein>
<evidence type="ECO:0000313" key="2">
    <source>
        <dbReference type="Proteomes" id="UP000276215"/>
    </source>
</evidence>
<dbReference type="OrthoDB" id="5369347at2759"/>